<dbReference type="SUPFAM" id="SSF46689">
    <property type="entry name" value="Homeodomain-like"/>
    <property type="match status" value="1"/>
</dbReference>
<proteinExistence type="predicted"/>
<accession>A0A3S5XY31</accession>
<keyword evidence="3" id="KW-1185">Reference proteome</keyword>
<evidence type="ECO:0000259" key="1">
    <source>
        <dbReference type="PROSITE" id="PS51071"/>
    </source>
</evidence>
<name>A0A3S5XY31_9MOLU</name>
<feature type="domain" description="HTH rpiR-type" evidence="1">
    <location>
        <begin position="7"/>
        <end position="83"/>
    </location>
</feature>
<dbReference type="InterPro" id="IPR009057">
    <property type="entry name" value="Homeodomain-like_sf"/>
</dbReference>
<dbReference type="Gene3D" id="1.10.10.10">
    <property type="entry name" value="Winged helix-like DNA-binding domain superfamily/Winged helix DNA-binding domain"/>
    <property type="match status" value="1"/>
</dbReference>
<evidence type="ECO:0000313" key="2">
    <source>
        <dbReference type="EMBL" id="ATQ35174.1"/>
    </source>
</evidence>
<dbReference type="InterPro" id="IPR036388">
    <property type="entry name" value="WH-like_DNA-bd_sf"/>
</dbReference>
<gene>
    <name evidence="2" type="ORF">CS528_00045</name>
</gene>
<dbReference type="InterPro" id="IPR000281">
    <property type="entry name" value="HTH_RpiR"/>
</dbReference>
<dbReference type="PROSITE" id="PS51071">
    <property type="entry name" value="HTH_RPIR"/>
    <property type="match status" value="1"/>
</dbReference>
<dbReference type="AlphaFoldDB" id="A0A3S5XY31"/>
<dbReference type="Pfam" id="PF01418">
    <property type="entry name" value="HTH_6"/>
    <property type="match status" value="1"/>
</dbReference>
<organism evidence="2 3">
    <name type="scientific">Mesoplasma entomophilum</name>
    <dbReference type="NCBI Taxonomy" id="2149"/>
    <lineage>
        <taxon>Bacteria</taxon>
        <taxon>Bacillati</taxon>
        <taxon>Mycoplasmatota</taxon>
        <taxon>Mollicutes</taxon>
        <taxon>Entomoplasmatales</taxon>
        <taxon>Entomoplasmataceae</taxon>
        <taxon>Mesoplasma</taxon>
    </lineage>
</organism>
<evidence type="ECO:0000313" key="3">
    <source>
        <dbReference type="Proteomes" id="UP000232226"/>
    </source>
</evidence>
<dbReference type="Proteomes" id="UP000232226">
    <property type="component" value="Chromosome"/>
</dbReference>
<sequence>MEVFMKITFQNLIEMSEDSNDTTNKIISKTILENLMKGKFLNQNEISKICFVSASTVTKFSQTIGFSGYREMMFHFKNEFLTFSQNKQSFRETNNFKNLEEWIFRNRLFINTFVEEVSKAEKINIFYSWELANSAQVLYEILLEKNKKAFIINHNQVNVGFLDNSINVFLISGKDNRTLKKIHSEAKKQVNSKSFTMASKLSGLVEISDSHNIMYDMKDDFSNGLHRNVASQLLMLEIYKKL</sequence>
<dbReference type="EMBL" id="CP024411">
    <property type="protein sequence ID" value="ATQ35174.1"/>
    <property type="molecule type" value="Genomic_DNA"/>
</dbReference>
<reference evidence="2 3" key="1">
    <citation type="submission" date="2017-10" db="EMBL/GenBank/DDBJ databases">
        <title>Complete Genome Sequence of Mesoplasma entomophilum.</title>
        <authorList>
            <person name="Knight T.F."/>
            <person name="Citino T."/>
            <person name="Rubinstein R."/>
            <person name="Neuschaefer Z."/>
        </authorList>
    </citation>
    <scope>NUCLEOTIDE SEQUENCE [LARGE SCALE GENOMIC DNA]</scope>
    <source>
        <strain evidence="2 3">TAC</strain>
    </source>
</reference>
<dbReference type="GO" id="GO:0003700">
    <property type="term" value="F:DNA-binding transcription factor activity"/>
    <property type="evidence" value="ECO:0007669"/>
    <property type="project" value="InterPro"/>
</dbReference>
<protein>
    <recommendedName>
        <fullName evidence="1">HTH rpiR-type domain-containing protein</fullName>
    </recommendedName>
</protein>
<dbReference type="KEGG" id="ment:CS528_00045"/>